<dbReference type="AlphaFoldDB" id="A0AAI8QDV4"/>
<sequence>MTRSGPSGWIDTLPAQVLRRAMQLGLLVTGPERHVTRVIAHAANRARTHRARSTPGLSISRTEQ</sequence>
<dbReference type="KEGG" id="brs:S23_46520"/>
<dbReference type="Proteomes" id="UP000007886">
    <property type="component" value="Chromosome"/>
</dbReference>
<name>A0AAI8QDV4_9BRAD</name>
<reference evidence="2 3" key="1">
    <citation type="journal article" date="2012" name="Microbes Environ.">
        <title>Complete genome sequence of Bradyrhizobium sp. S23321: insights into symbiosis evolution in soil oligotrophs.</title>
        <authorList>
            <person name="Okubo T."/>
            <person name="Tsukui T."/>
            <person name="Maita H."/>
            <person name="Okamoto S."/>
            <person name="Oshima K."/>
            <person name="Fujisawa T."/>
            <person name="Saito A."/>
            <person name="Futamata H."/>
            <person name="Hattori R."/>
            <person name="Shimomura Y."/>
            <person name="Haruta S."/>
            <person name="Morimoto S."/>
            <person name="Wang Y."/>
            <person name="Sakai Y."/>
            <person name="Hattori M."/>
            <person name="Aizawa S."/>
            <person name="Nagashima K.V.P."/>
            <person name="Masuda S."/>
            <person name="Hattori T."/>
            <person name="Yamashita A."/>
            <person name="Bao Z."/>
            <person name="Hayatsu M."/>
            <person name="Kajiya-Kanegae H."/>
            <person name="Yoshinaga I."/>
            <person name="Sakamoto K."/>
            <person name="Toyota K."/>
            <person name="Nakao M."/>
            <person name="Kohara M."/>
            <person name="Anda M."/>
            <person name="Niwa R."/>
            <person name="Jung-Hwan P."/>
            <person name="Sameshima-Saito R."/>
            <person name="Tokuda S."/>
            <person name="Yamamoto S."/>
            <person name="Yamamoto S."/>
            <person name="Yokoyama T."/>
            <person name="Akutsu T."/>
            <person name="Nakamura Y."/>
            <person name="Nakahira-Yanaka Y."/>
            <person name="Takada Hoshino Y."/>
            <person name="Hirakawa H."/>
            <person name="Mitsui H."/>
            <person name="Terasawa K."/>
            <person name="Itakura M."/>
            <person name="Sato S."/>
            <person name="Ikeda-Ohtsubo W."/>
            <person name="Sakakura N."/>
            <person name="Kaminuma E."/>
            <person name="Minamisawa K."/>
        </authorList>
    </citation>
    <scope>NUCLEOTIDE SEQUENCE [LARGE SCALE GENOMIC DNA]</scope>
    <source>
        <strain evidence="2 3">S23321</strain>
    </source>
</reference>
<protein>
    <submittedName>
        <fullName evidence="2">Uncharacterized protein</fullName>
    </submittedName>
</protein>
<keyword evidence="3" id="KW-1185">Reference proteome</keyword>
<proteinExistence type="predicted"/>
<evidence type="ECO:0000256" key="1">
    <source>
        <dbReference type="SAM" id="MobiDB-lite"/>
    </source>
</evidence>
<gene>
    <name evidence="2" type="ORF">S23_46520</name>
</gene>
<feature type="compositionally biased region" description="Polar residues" evidence="1">
    <location>
        <begin position="55"/>
        <end position="64"/>
    </location>
</feature>
<feature type="region of interest" description="Disordered" evidence="1">
    <location>
        <begin position="44"/>
        <end position="64"/>
    </location>
</feature>
<evidence type="ECO:0000313" key="2">
    <source>
        <dbReference type="EMBL" id="BAL77846.1"/>
    </source>
</evidence>
<accession>A0AAI8QDV4</accession>
<dbReference type="EMBL" id="AP012279">
    <property type="protein sequence ID" value="BAL77846.1"/>
    <property type="molecule type" value="Genomic_DNA"/>
</dbReference>
<organism evidence="2 3">
    <name type="scientific">Bradyrhizobium cosmicum</name>
    <dbReference type="NCBI Taxonomy" id="1404864"/>
    <lineage>
        <taxon>Bacteria</taxon>
        <taxon>Pseudomonadati</taxon>
        <taxon>Pseudomonadota</taxon>
        <taxon>Alphaproteobacteria</taxon>
        <taxon>Hyphomicrobiales</taxon>
        <taxon>Nitrobacteraceae</taxon>
        <taxon>Bradyrhizobium</taxon>
    </lineage>
</organism>
<evidence type="ECO:0000313" key="3">
    <source>
        <dbReference type="Proteomes" id="UP000007886"/>
    </source>
</evidence>